<organism evidence="3 4">
    <name type="scientific">Colocasia esculenta</name>
    <name type="common">Wild taro</name>
    <name type="synonym">Arum esculentum</name>
    <dbReference type="NCBI Taxonomy" id="4460"/>
    <lineage>
        <taxon>Eukaryota</taxon>
        <taxon>Viridiplantae</taxon>
        <taxon>Streptophyta</taxon>
        <taxon>Embryophyta</taxon>
        <taxon>Tracheophyta</taxon>
        <taxon>Spermatophyta</taxon>
        <taxon>Magnoliopsida</taxon>
        <taxon>Liliopsida</taxon>
        <taxon>Araceae</taxon>
        <taxon>Aroideae</taxon>
        <taxon>Colocasieae</taxon>
        <taxon>Colocasia</taxon>
    </lineage>
</organism>
<dbReference type="InterPro" id="IPR036397">
    <property type="entry name" value="RNaseH_sf"/>
</dbReference>
<dbReference type="Gene3D" id="3.30.420.10">
    <property type="entry name" value="Ribonuclease H-like superfamily/Ribonuclease H"/>
    <property type="match status" value="1"/>
</dbReference>
<evidence type="ECO:0000313" key="3">
    <source>
        <dbReference type="EMBL" id="MQL77591.1"/>
    </source>
</evidence>
<dbReference type="InterPro" id="IPR012337">
    <property type="entry name" value="RNaseH-like_sf"/>
</dbReference>
<dbReference type="PANTHER" id="PTHR37984">
    <property type="entry name" value="PROTEIN CBG26694"/>
    <property type="match status" value="1"/>
</dbReference>
<dbReference type="InterPro" id="IPR041588">
    <property type="entry name" value="Integrase_H2C2"/>
</dbReference>
<dbReference type="InterPro" id="IPR001584">
    <property type="entry name" value="Integrase_cat-core"/>
</dbReference>
<feature type="domain" description="Integrase catalytic" evidence="2">
    <location>
        <begin position="380"/>
        <end position="468"/>
    </location>
</feature>
<feature type="non-terminal residue" evidence="3">
    <location>
        <position position="468"/>
    </location>
</feature>
<dbReference type="Gene3D" id="1.10.340.70">
    <property type="match status" value="1"/>
</dbReference>
<protein>
    <recommendedName>
        <fullName evidence="2">Integrase catalytic domain-containing protein</fullName>
    </recommendedName>
</protein>
<feature type="compositionally biased region" description="Low complexity" evidence="1">
    <location>
        <begin position="73"/>
        <end position="86"/>
    </location>
</feature>
<dbReference type="GO" id="GO:0015074">
    <property type="term" value="P:DNA integration"/>
    <property type="evidence" value="ECO:0007669"/>
    <property type="project" value="InterPro"/>
</dbReference>
<gene>
    <name evidence="3" type="ORF">Taro_009997</name>
</gene>
<feature type="non-terminal residue" evidence="3">
    <location>
        <position position="1"/>
    </location>
</feature>
<dbReference type="SUPFAM" id="SSF53098">
    <property type="entry name" value="Ribonuclease H-like"/>
    <property type="match status" value="1"/>
</dbReference>
<keyword evidence="4" id="KW-1185">Reference proteome</keyword>
<name>A0A843U231_COLES</name>
<reference evidence="3" key="1">
    <citation type="submission" date="2017-07" db="EMBL/GenBank/DDBJ databases">
        <title>Taro Niue Genome Assembly and Annotation.</title>
        <authorList>
            <person name="Atibalentja N."/>
            <person name="Keating K."/>
            <person name="Fields C.J."/>
        </authorList>
    </citation>
    <scope>NUCLEOTIDE SEQUENCE</scope>
    <source>
        <strain evidence="3">Niue_2</strain>
        <tissue evidence="3">Leaf</tissue>
    </source>
</reference>
<dbReference type="EMBL" id="NMUH01000356">
    <property type="protein sequence ID" value="MQL77591.1"/>
    <property type="molecule type" value="Genomic_DNA"/>
</dbReference>
<dbReference type="OrthoDB" id="1936645at2759"/>
<proteinExistence type="predicted"/>
<evidence type="ECO:0000313" key="4">
    <source>
        <dbReference type="Proteomes" id="UP000652761"/>
    </source>
</evidence>
<dbReference type="InterPro" id="IPR050951">
    <property type="entry name" value="Retrovirus_Pol_polyprotein"/>
</dbReference>
<dbReference type="PROSITE" id="PS50994">
    <property type="entry name" value="INTEGRASE"/>
    <property type="match status" value="1"/>
</dbReference>
<dbReference type="AlphaFoldDB" id="A0A843U231"/>
<dbReference type="PANTHER" id="PTHR37984:SF5">
    <property type="entry name" value="PROTEIN NYNRIN-LIKE"/>
    <property type="match status" value="1"/>
</dbReference>
<evidence type="ECO:0000259" key="2">
    <source>
        <dbReference type="PROSITE" id="PS50994"/>
    </source>
</evidence>
<dbReference type="Pfam" id="PF17921">
    <property type="entry name" value="Integrase_H2C2"/>
    <property type="match status" value="1"/>
</dbReference>
<comment type="caution">
    <text evidence="3">The sequence shown here is derived from an EMBL/GenBank/DDBJ whole genome shotgun (WGS) entry which is preliminary data.</text>
</comment>
<dbReference type="Pfam" id="PF00665">
    <property type="entry name" value="rve"/>
    <property type="match status" value="1"/>
</dbReference>
<accession>A0A843U231</accession>
<dbReference type="GO" id="GO:0003676">
    <property type="term" value="F:nucleic acid binding"/>
    <property type="evidence" value="ECO:0007669"/>
    <property type="project" value="InterPro"/>
</dbReference>
<sequence length="468" mass="52928">WWRGSGRGRRRRRSWSHKRRRNKRIWGHNSSYYGSSILTSPVSDSTGLDGPDFSIDGPGGPDSSTVGPGGWITSSSNGPDGPDSSTPTGLYGPTTDCHNMDYKLTSSHFGFTFLHNFKFAYFTLYTCTFTHCSHTHLYIHIYTFTFSAVTHSPNHQRRTQHITSHIRHLGNTMATLGLRRPGEQVSTLTSGTCPPPGFPPNALRTKTIVIQRLDVPSTQDPWFNDLRATLEEKARKRGAQQVMLTELEEILDEEQLPWYFEIEQYCKDGTYPEGASTEDRRAIRRAALRYTVVGEVLYKRALNGVLLRCLTDNEAWKVVEGAHASECGGHVNSQMLAKKIIRQGYYWPTLEEDCTIYVRRCVKCQLHADKIHAPSSSLHPLSTPWPFFMWAFDIVGPLGDPNAQTKQKSFILTATEYYTKWAEAEAFTEIKASTLCRFIMRNIISQFGVPSSIVTDNGPQFISQELQD</sequence>
<feature type="region of interest" description="Disordered" evidence="1">
    <location>
        <begin position="49"/>
        <end position="89"/>
    </location>
</feature>
<evidence type="ECO:0000256" key="1">
    <source>
        <dbReference type="SAM" id="MobiDB-lite"/>
    </source>
</evidence>
<dbReference type="Proteomes" id="UP000652761">
    <property type="component" value="Unassembled WGS sequence"/>
</dbReference>
<feature type="region of interest" description="Disordered" evidence="1">
    <location>
        <begin position="1"/>
        <end position="20"/>
    </location>
</feature>